<dbReference type="Proteomes" id="UP000321204">
    <property type="component" value="Chromosome"/>
</dbReference>
<dbReference type="Pfam" id="PF04892">
    <property type="entry name" value="VanZ"/>
    <property type="match status" value="1"/>
</dbReference>
<evidence type="ECO:0000313" key="3">
    <source>
        <dbReference type="EMBL" id="QEC55998.1"/>
    </source>
</evidence>
<accession>A0A5B8UHL9</accession>
<dbReference type="KEGG" id="fgg:FSB75_08860"/>
<keyword evidence="1" id="KW-0472">Membrane</keyword>
<dbReference type="OrthoDB" id="9805025at2"/>
<dbReference type="PANTHER" id="PTHR36834:SF1">
    <property type="entry name" value="INTEGRAL MEMBRANE PROTEIN"/>
    <property type="match status" value="1"/>
</dbReference>
<feature type="transmembrane region" description="Helical" evidence="1">
    <location>
        <begin position="129"/>
        <end position="145"/>
    </location>
</feature>
<proteinExistence type="predicted"/>
<dbReference type="AlphaFoldDB" id="A0A5B8UHL9"/>
<name>A0A5B8UHL9_9BACT</name>
<organism evidence="3 4">
    <name type="scientific">Flavisolibacter ginsenosidimutans</name>
    <dbReference type="NCBI Taxonomy" id="661481"/>
    <lineage>
        <taxon>Bacteria</taxon>
        <taxon>Pseudomonadati</taxon>
        <taxon>Bacteroidota</taxon>
        <taxon>Chitinophagia</taxon>
        <taxon>Chitinophagales</taxon>
        <taxon>Chitinophagaceae</taxon>
        <taxon>Flavisolibacter</taxon>
    </lineage>
</organism>
<keyword evidence="4" id="KW-1185">Reference proteome</keyword>
<gene>
    <name evidence="3" type="ORF">FSB75_08860</name>
</gene>
<feature type="transmembrane region" description="Helical" evidence="1">
    <location>
        <begin position="66"/>
        <end position="91"/>
    </location>
</feature>
<sequence length="160" mass="18257">MKKLSIVLFLAYVLVLIKLLFFKVRLAFSTIDIAGNEKASFKTLYDGSNFIPLYRIYYYASGQEPYLVGMLNIFGNILLFVPMGFFLPYFFKRINSYKRLVLLAGFMSLCIEVLQLITATGEFDADDVLLNTVGALIGYFVFARTKHLFRKPPSNTDALE</sequence>
<dbReference type="RefSeq" id="WP_146785805.1">
    <property type="nucleotide sequence ID" value="NZ_BAABIO010000001.1"/>
</dbReference>
<reference evidence="3 4" key="1">
    <citation type="journal article" date="2015" name="Int. J. Syst. Evol. Microbiol.">
        <title>Flavisolibacter ginsenosidimutans sp. nov., with ginsenoside-converting activity isolated from soil used for cultivating ginseng.</title>
        <authorList>
            <person name="Zhao Y."/>
            <person name="Liu Q."/>
            <person name="Kang M.S."/>
            <person name="Jin F."/>
            <person name="Yu H."/>
            <person name="Im W.T."/>
        </authorList>
    </citation>
    <scope>NUCLEOTIDE SEQUENCE [LARGE SCALE GENOMIC DNA]</scope>
    <source>
        <strain evidence="3 4">Gsoil 636</strain>
    </source>
</reference>
<evidence type="ECO:0000256" key="1">
    <source>
        <dbReference type="SAM" id="Phobius"/>
    </source>
</evidence>
<protein>
    <submittedName>
        <fullName evidence="3">VanZ family protein</fullName>
    </submittedName>
</protein>
<dbReference type="PANTHER" id="PTHR36834">
    <property type="entry name" value="MEMBRANE PROTEIN-RELATED"/>
    <property type="match status" value="1"/>
</dbReference>
<feature type="transmembrane region" description="Helical" evidence="1">
    <location>
        <begin position="100"/>
        <end position="117"/>
    </location>
</feature>
<dbReference type="InterPro" id="IPR053150">
    <property type="entry name" value="Teicoplanin_resist-assoc"/>
</dbReference>
<keyword evidence="1" id="KW-1133">Transmembrane helix</keyword>
<evidence type="ECO:0000259" key="2">
    <source>
        <dbReference type="Pfam" id="PF04892"/>
    </source>
</evidence>
<dbReference type="EMBL" id="CP042433">
    <property type="protein sequence ID" value="QEC55998.1"/>
    <property type="molecule type" value="Genomic_DNA"/>
</dbReference>
<keyword evidence="1" id="KW-0812">Transmembrane</keyword>
<dbReference type="InterPro" id="IPR006976">
    <property type="entry name" value="VanZ-like"/>
</dbReference>
<feature type="domain" description="VanZ-like" evidence="2">
    <location>
        <begin position="9"/>
        <end position="143"/>
    </location>
</feature>
<evidence type="ECO:0000313" key="4">
    <source>
        <dbReference type="Proteomes" id="UP000321204"/>
    </source>
</evidence>